<accession>A0ABT1QSM3</accession>
<keyword evidence="3" id="KW-1185">Reference proteome</keyword>
<dbReference type="Proteomes" id="UP001165498">
    <property type="component" value="Unassembled WGS sequence"/>
</dbReference>
<reference evidence="2" key="1">
    <citation type="submission" date="2022-07" db="EMBL/GenBank/DDBJ databases">
        <title>Tahibacter sp., a new gammaproteobacterium isolated from the silt sample collected at pig farm.</title>
        <authorList>
            <person name="Chen H."/>
        </authorList>
    </citation>
    <scope>NUCLEOTIDE SEQUENCE</scope>
    <source>
        <strain evidence="2">P2K</strain>
    </source>
</reference>
<dbReference type="EMBL" id="JANFQO010000008">
    <property type="protein sequence ID" value="MCQ4165272.1"/>
    <property type="molecule type" value="Genomic_DNA"/>
</dbReference>
<comment type="caution">
    <text evidence="2">The sequence shown here is derived from an EMBL/GenBank/DDBJ whole genome shotgun (WGS) entry which is preliminary data.</text>
</comment>
<protein>
    <submittedName>
        <fullName evidence="2">Uncharacterized protein</fullName>
    </submittedName>
</protein>
<name>A0ABT1QSM3_9GAMM</name>
<gene>
    <name evidence="2" type="ORF">NM961_11170</name>
</gene>
<dbReference type="RefSeq" id="WP_255914393.1">
    <property type="nucleotide sequence ID" value="NZ_JANFQO010000008.1"/>
</dbReference>
<proteinExistence type="predicted"/>
<sequence>MALSTQEMLLALRAPNAHWLAALVNALDEALRDPEFGPEQRALVQQLLSAGIVPASVARAAESRFERFEESFGELGPTPAEGEWSALPLPATAPPRPKLTLVGNAAA</sequence>
<evidence type="ECO:0000256" key="1">
    <source>
        <dbReference type="SAM" id="MobiDB-lite"/>
    </source>
</evidence>
<evidence type="ECO:0000313" key="2">
    <source>
        <dbReference type="EMBL" id="MCQ4165272.1"/>
    </source>
</evidence>
<evidence type="ECO:0000313" key="3">
    <source>
        <dbReference type="Proteomes" id="UP001165498"/>
    </source>
</evidence>
<organism evidence="2 3">
    <name type="scientific">Tahibacter harae</name>
    <dbReference type="NCBI Taxonomy" id="2963937"/>
    <lineage>
        <taxon>Bacteria</taxon>
        <taxon>Pseudomonadati</taxon>
        <taxon>Pseudomonadota</taxon>
        <taxon>Gammaproteobacteria</taxon>
        <taxon>Lysobacterales</taxon>
        <taxon>Rhodanobacteraceae</taxon>
        <taxon>Tahibacter</taxon>
    </lineage>
</organism>
<feature type="region of interest" description="Disordered" evidence="1">
    <location>
        <begin position="88"/>
        <end position="107"/>
    </location>
</feature>